<dbReference type="Proteomes" id="UP000319908">
    <property type="component" value="Unassembled WGS sequence"/>
</dbReference>
<dbReference type="InterPro" id="IPR029058">
    <property type="entry name" value="AB_hydrolase_fold"/>
</dbReference>
<dbReference type="SUPFAM" id="SSF53474">
    <property type="entry name" value="alpha/beta-Hydrolases"/>
    <property type="match status" value="1"/>
</dbReference>
<evidence type="ECO:0000256" key="1">
    <source>
        <dbReference type="SAM" id="MobiDB-lite"/>
    </source>
</evidence>
<dbReference type="AlphaFoldDB" id="A0A5C6C5M0"/>
<feature type="region of interest" description="Disordered" evidence="1">
    <location>
        <begin position="131"/>
        <end position="168"/>
    </location>
</feature>
<comment type="caution">
    <text evidence="3">The sequence shown here is derived from an EMBL/GenBank/DDBJ whole genome shotgun (WGS) entry which is preliminary data.</text>
</comment>
<feature type="domain" description="AB hydrolase-1" evidence="2">
    <location>
        <begin position="166"/>
        <end position="340"/>
    </location>
</feature>
<dbReference type="Gene3D" id="3.40.50.1820">
    <property type="entry name" value="alpha/beta hydrolase"/>
    <property type="match status" value="1"/>
</dbReference>
<dbReference type="GO" id="GO:0008474">
    <property type="term" value="F:palmitoyl-(protein) hydrolase activity"/>
    <property type="evidence" value="ECO:0007669"/>
    <property type="project" value="TreeGrafter"/>
</dbReference>
<proteinExistence type="predicted"/>
<dbReference type="GO" id="GO:0016020">
    <property type="term" value="C:membrane"/>
    <property type="evidence" value="ECO:0007669"/>
    <property type="project" value="TreeGrafter"/>
</dbReference>
<evidence type="ECO:0000313" key="3">
    <source>
        <dbReference type="EMBL" id="TWU19883.1"/>
    </source>
</evidence>
<dbReference type="EMBL" id="SJPU01000001">
    <property type="protein sequence ID" value="TWU19883.1"/>
    <property type="molecule type" value="Genomic_DNA"/>
</dbReference>
<feature type="compositionally biased region" description="Polar residues" evidence="1">
    <location>
        <begin position="151"/>
        <end position="163"/>
    </location>
</feature>
<dbReference type="InterPro" id="IPR000073">
    <property type="entry name" value="AB_hydrolase_1"/>
</dbReference>
<dbReference type="RefSeq" id="WP_302118283.1">
    <property type="nucleotide sequence ID" value="NZ_SJPU01000001.1"/>
</dbReference>
<keyword evidence="3" id="KW-0378">Hydrolase</keyword>
<evidence type="ECO:0000313" key="4">
    <source>
        <dbReference type="Proteomes" id="UP000319908"/>
    </source>
</evidence>
<sequence>MQKHLPLQSHPSLQPDVKPIIRPLSSLRNRFLDRCVLRPSMHIIDPGEQTRCNLPLHLPGSKQTTNLETFVATNLTGDAALSSKIPKDATELTDWSSVPHPATLLIKFPGTAGRAERSSPFPANLIAARLTNDLPGQPDPSSGRSEKDDTTSGCSPRSANSVEPGQHYEVWTWNPPGYGRSGGRASLAKLVPAAEEFASQVVGARGGSRTQIWLCGNSLGCLPALSLAARLPQWQPPNLDVDNCLLWLRNPPDLANTILGVADRYASRSWMQRLVAHLPETLNARANAAKCNLPAVFLMSEHDELVPPHLQRGIHEAYRGAHRVVMLAELGHSGAIEEQHRGEVQAAVDWLLATTAS</sequence>
<evidence type="ECO:0000259" key="2">
    <source>
        <dbReference type="Pfam" id="PF12697"/>
    </source>
</evidence>
<keyword evidence="4" id="KW-1185">Reference proteome</keyword>
<protein>
    <submittedName>
        <fullName evidence="3">Alpha/beta hydrolase family protein</fullName>
    </submittedName>
</protein>
<dbReference type="PANTHER" id="PTHR12277:SF64">
    <property type="entry name" value="SUPERFAMILY HYDROLASE, PUTATIVE (AFU_ORTHOLOGUE AFUA_3G01760)-RELATED"/>
    <property type="match status" value="1"/>
</dbReference>
<name>A0A5C6C5M0_9BACT</name>
<reference evidence="3 4" key="1">
    <citation type="journal article" date="2020" name="Antonie Van Leeuwenhoek">
        <title>Rhodopirellula heiligendammensis sp. nov., Rhodopirellula pilleata sp. nov., and Rhodopirellula solitaria sp. nov. isolated from natural or artificial marine surfaces in Northern Germany and California, USA, and emended description of the genus Rhodopirellula.</title>
        <authorList>
            <person name="Kallscheuer N."/>
            <person name="Wiegand S."/>
            <person name="Jogler M."/>
            <person name="Boedeker C."/>
            <person name="Peeters S.H."/>
            <person name="Rast P."/>
            <person name="Heuer A."/>
            <person name="Jetten M.S.M."/>
            <person name="Rohde M."/>
            <person name="Jogler C."/>
        </authorList>
    </citation>
    <scope>NUCLEOTIDE SEQUENCE [LARGE SCALE GENOMIC DNA]</scope>
    <source>
        <strain evidence="3 4">Poly21</strain>
    </source>
</reference>
<organism evidence="3 4">
    <name type="scientific">Allorhodopirellula heiligendammensis</name>
    <dbReference type="NCBI Taxonomy" id="2714739"/>
    <lineage>
        <taxon>Bacteria</taxon>
        <taxon>Pseudomonadati</taxon>
        <taxon>Planctomycetota</taxon>
        <taxon>Planctomycetia</taxon>
        <taxon>Pirellulales</taxon>
        <taxon>Pirellulaceae</taxon>
        <taxon>Allorhodopirellula</taxon>
    </lineage>
</organism>
<gene>
    <name evidence="3" type="ORF">Poly21_20620</name>
</gene>
<dbReference type="PANTHER" id="PTHR12277">
    <property type="entry name" value="ALPHA/BETA HYDROLASE DOMAIN-CONTAINING PROTEIN"/>
    <property type="match status" value="1"/>
</dbReference>
<dbReference type="Pfam" id="PF12697">
    <property type="entry name" value="Abhydrolase_6"/>
    <property type="match status" value="1"/>
</dbReference>
<accession>A0A5C6C5M0</accession>